<comment type="caution">
    <text evidence="2">The sequence shown here is derived from an EMBL/GenBank/DDBJ whole genome shotgun (WGS) entry which is preliminary data.</text>
</comment>
<reference evidence="3" key="1">
    <citation type="journal article" date="2019" name="Int. J. Syst. Evol. Microbiol.">
        <title>The Global Catalogue of Microorganisms (GCM) 10K type strain sequencing project: providing services to taxonomists for standard genome sequencing and annotation.</title>
        <authorList>
            <consortium name="The Broad Institute Genomics Platform"/>
            <consortium name="The Broad Institute Genome Sequencing Center for Infectious Disease"/>
            <person name="Wu L."/>
            <person name="Ma J."/>
        </authorList>
    </citation>
    <scope>NUCLEOTIDE SEQUENCE [LARGE SCALE GENOMIC DNA]</scope>
    <source>
        <strain evidence="3">JCM 32206</strain>
    </source>
</reference>
<evidence type="ECO:0000313" key="2">
    <source>
        <dbReference type="EMBL" id="GAA4479183.1"/>
    </source>
</evidence>
<evidence type="ECO:0000256" key="1">
    <source>
        <dbReference type="SAM" id="MobiDB-lite"/>
    </source>
</evidence>
<gene>
    <name evidence="2" type="ORF">GCM10023094_23930</name>
</gene>
<organism evidence="2 3">
    <name type="scientific">Rhodococcus olei</name>
    <dbReference type="NCBI Taxonomy" id="2161675"/>
    <lineage>
        <taxon>Bacteria</taxon>
        <taxon>Bacillati</taxon>
        <taxon>Actinomycetota</taxon>
        <taxon>Actinomycetes</taxon>
        <taxon>Mycobacteriales</taxon>
        <taxon>Nocardiaceae</taxon>
        <taxon>Rhodococcus</taxon>
    </lineage>
</organism>
<proteinExistence type="predicted"/>
<dbReference type="RefSeq" id="WP_345345041.1">
    <property type="nucleotide sequence ID" value="NZ_BAABFB010000038.1"/>
</dbReference>
<sequence length="340" mass="37415">MQAISRLLASPRGRYFCANLGHRCGVEAPVAHLAWPRSPRDALDVLGRVDAREIAALPEAALLDSVAAAVDFARYWQPPDEEDLLFARPDVIELLRPIAAAVVASPHSGWWDAPVDLGDQRAVEAFHPDHGWADRPPLRRRAADDLDRWRDRALDWEARFRDSLAADPDSGAGGEWWSTPEPSGTVSTTRARPGLGALELLLEEDSWGHDRARVRPVRVDGAPRVYEIRGPADWAHLVAAYPLAVPASRRAVWYDTTGEYRDWVIPDWVAVAADHDAVHLTVTGYLTTPGVAITLPSGAGATVLAGWDPNATFWLRDDALTVVDEPVEWHVSPDCGWVRA</sequence>
<feature type="compositionally biased region" description="Polar residues" evidence="1">
    <location>
        <begin position="180"/>
        <end position="190"/>
    </location>
</feature>
<feature type="region of interest" description="Disordered" evidence="1">
    <location>
        <begin position="166"/>
        <end position="190"/>
    </location>
</feature>
<name>A0ABP8P3M7_9NOCA</name>
<dbReference type="EMBL" id="BAABFB010000038">
    <property type="protein sequence ID" value="GAA4479183.1"/>
    <property type="molecule type" value="Genomic_DNA"/>
</dbReference>
<accession>A0ABP8P3M7</accession>
<keyword evidence="3" id="KW-1185">Reference proteome</keyword>
<evidence type="ECO:0000313" key="3">
    <source>
        <dbReference type="Proteomes" id="UP001501183"/>
    </source>
</evidence>
<dbReference type="Proteomes" id="UP001501183">
    <property type="component" value="Unassembled WGS sequence"/>
</dbReference>
<protein>
    <submittedName>
        <fullName evidence="2">Uncharacterized protein</fullName>
    </submittedName>
</protein>